<accession>A0A2T3KQ40</accession>
<dbReference type="EMBL" id="PYNS01000034">
    <property type="protein sequence ID" value="PSV07111.1"/>
    <property type="molecule type" value="Genomic_DNA"/>
</dbReference>
<evidence type="ECO:0000313" key="2">
    <source>
        <dbReference type="Proteomes" id="UP000240530"/>
    </source>
</evidence>
<name>A0A2T3KQ40_PHOLD</name>
<organism evidence="1 2">
    <name type="scientific">Photobacterium leiognathi subsp. mandapamensis</name>
    <name type="common">Photobacterium mandapamensis</name>
    <dbReference type="NCBI Taxonomy" id="48408"/>
    <lineage>
        <taxon>Bacteria</taxon>
        <taxon>Pseudomonadati</taxon>
        <taxon>Pseudomonadota</taxon>
        <taxon>Gammaproteobacteria</taxon>
        <taxon>Vibrionales</taxon>
        <taxon>Vibrionaceae</taxon>
        <taxon>Photobacterium</taxon>
    </lineage>
</organism>
<sequence>MIGVTYFTPKMEPTLNVAQLSKAEKKQFSELELDINQSILVQAKKCINKTPTRKHFQCPINVNTNSTRINGKLVIARTGNTYDIETVNFDYFDKPSDQHTYVSTEDEGYYHINDNLQTFNYRVALQQSNEDWHSVSTQPFTFNESSNNKIKIVNGAARNYGCKDTYFDWYSNRKGIIA</sequence>
<reference evidence="1 2" key="1">
    <citation type="submission" date="2018-03" db="EMBL/GenBank/DDBJ databases">
        <title>Whole genome sequencing of Histamine producing bacteria.</title>
        <authorList>
            <person name="Butler K."/>
        </authorList>
    </citation>
    <scope>NUCLEOTIDE SEQUENCE [LARGE SCALE GENOMIC DNA]</scope>
    <source>
        <strain evidence="1 2">Res.4.1</strain>
    </source>
</reference>
<gene>
    <name evidence="1" type="ORF">C0W93_19900</name>
</gene>
<comment type="caution">
    <text evidence="1">The sequence shown here is derived from an EMBL/GenBank/DDBJ whole genome shotgun (WGS) entry which is preliminary data.</text>
</comment>
<dbReference type="AlphaFoldDB" id="A0A2T3KQ40"/>
<proteinExistence type="predicted"/>
<dbReference type="Proteomes" id="UP000240530">
    <property type="component" value="Unassembled WGS sequence"/>
</dbReference>
<evidence type="ECO:0000313" key="1">
    <source>
        <dbReference type="EMBL" id="PSV07111.1"/>
    </source>
</evidence>
<protein>
    <submittedName>
        <fullName evidence="1">Uncharacterized protein</fullName>
    </submittedName>
</protein>